<dbReference type="PANTHER" id="PTHR20900:SF0">
    <property type="entry name" value="NADH DEHYDROGENASE [UBIQUINONE] 1 BETA SUBCOMPLEX SUBUNIT 7"/>
    <property type="match status" value="1"/>
</dbReference>
<keyword evidence="9" id="KW-0249">Electron transport</keyword>
<protein>
    <recommendedName>
        <fullName evidence="5">NADH dehydrogenase [ubiquinone] 1 beta subcomplex subunit 7</fullName>
    </recommendedName>
</protein>
<proteinExistence type="inferred from homology"/>
<evidence type="ECO:0000256" key="10">
    <source>
        <dbReference type="ARBA" id="ARBA00023128"/>
    </source>
</evidence>
<accession>A0ABP0TUI1</accession>
<evidence type="ECO:0000256" key="7">
    <source>
        <dbReference type="ARBA" id="ARBA00022660"/>
    </source>
</evidence>
<dbReference type="InterPro" id="IPR008698">
    <property type="entry name" value="NDUB7"/>
</dbReference>
<evidence type="ECO:0000256" key="1">
    <source>
        <dbReference type="ARBA" id="ARBA00003195"/>
    </source>
</evidence>
<dbReference type="EMBL" id="OZ019907">
    <property type="protein sequence ID" value="CAK9205386.1"/>
    <property type="molecule type" value="Genomic_DNA"/>
</dbReference>
<evidence type="ECO:0000256" key="11">
    <source>
        <dbReference type="ARBA" id="ARBA00023136"/>
    </source>
</evidence>
<dbReference type="PANTHER" id="PTHR20900">
    <property type="entry name" value="NADH:UBIQUINONE OXIDOREDUCTASE B18-LIKE SUBUNIT"/>
    <property type="match status" value="1"/>
</dbReference>
<evidence type="ECO:0000313" key="13">
    <source>
        <dbReference type="EMBL" id="CAK9205386.1"/>
    </source>
</evidence>
<evidence type="ECO:0000256" key="6">
    <source>
        <dbReference type="ARBA" id="ARBA00022448"/>
    </source>
</evidence>
<evidence type="ECO:0000256" key="2">
    <source>
        <dbReference type="ARBA" id="ARBA00004569"/>
    </source>
</evidence>
<gene>
    <name evidence="13" type="ORF">CSSPTR1EN2_LOCUS7822</name>
</gene>
<keyword evidence="6" id="KW-0813">Transport</keyword>
<evidence type="ECO:0000256" key="3">
    <source>
        <dbReference type="ARBA" id="ARBA00004637"/>
    </source>
</evidence>
<dbReference type="PROSITE" id="PS51808">
    <property type="entry name" value="CHCH"/>
    <property type="match status" value="1"/>
</dbReference>
<evidence type="ECO:0000256" key="4">
    <source>
        <dbReference type="ARBA" id="ARBA00008006"/>
    </source>
</evidence>
<evidence type="ECO:0000313" key="14">
    <source>
        <dbReference type="Proteomes" id="UP001497512"/>
    </source>
</evidence>
<comment type="function">
    <text evidence="1">Accessory subunit of the mitochondrial membrane respiratory chain NADH dehydrogenase (Complex I), that is believed not to be involved in catalysis. Complex I functions in the transfer of electrons from NADH to the respiratory chain. The immediate electron acceptor for the enzyme is believed to be ubiquinone.</text>
</comment>
<organism evidence="13 14">
    <name type="scientific">Sphagnum troendelagicum</name>
    <dbReference type="NCBI Taxonomy" id="128251"/>
    <lineage>
        <taxon>Eukaryota</taxon>
        <taxon>Viridiplantae</taxon>
        <taxon>Streptophyta</taxon>
        <taxon>Embryophyta</taxon>
        <taxon>Bryophyta</taxon>
        <taxon>Sphagnophytina</taxon>
        <taxon>Sphagnopsida</taxon>
        <taxon>Sphagnales</taxon>
        <taxon>Sphagnaceae</taxon>
        <taxon>Sphagnum</taxon>
    </lineage>
</organism>
<comment type="subcellular location">
    <subcellularLocation>
        <location evidence="3">Mitochondrion inner membrane</location>
        <topology evidence="3">Peripheral membrane protein</topology>
    </subcellularLocation>
    <subcellularLocation>
        <location evidence="2">Mitochondrion intermembrane space</location>
    </subcellularLocation>
</comment>
<reference evidence="13" key="1">
    <citation type="submission" date="2024-02" db="EMBL/GenBank/DDBJ databases">
        <authorList>
            <consortium name="ELIXIR-Norway"/>
            <consortium name="Elixir Norway"/>
        </authorList>
    </citation>
    <scope>NUCLEOTIDE SEQUENCE</scope>
</reference>
<keyword evidence="12" id="KW-1015">Disulfide bond</keyword>
<sequence length="84" mass="10036">MVSSDFSASQEEMIAERIPLGSRDACVKLLIPLNKCRVESMYLPWKCEEERHAYEKCEYHLFLRRMKKMQELRQRDTQLQPATN</sequence>
<evidence type="ECO:0000256" key="8">
    <source>
        <dbReference type="ARBA" id="ARBA00022792"/>
    </source>
</evidence>
<keyword evidence="7" id="KW-0679">Respiratory chain</keyword>
<keyword evidence="10" id="KW-0496">Mitochondrion</keyword>
<keyword evidence="11" id="KW-0472">Membrane</keyword>
<dbReference type="Pfam" id="PF05676">
    <property type="entry name" value="NDUF_B7"/>
    <property type="match status" value="1"/>
</dbReference>
<keyword evidence="8" id="KW-0999">Mitochondrion inner membrane</keyword>
<name>A0ABP0TUI1_9BRYO</name>
<evidence type="ECO:0000256" key="12">
    <source>
        <dbReference type="ARBA" id="ARBA00023157"/>
    </source>
</evidence>
<dbReference type="Proteomes" id="UP001497512">
    <property type="component" value="Chromosome 15"/>
</dbReference>
<evidence type="ECO:0000256" key="5">
    <source>
        <dbReference type="ARBA" id="ARBA00018677"/>
    </source>
</evidence>
<keyword evidence="14" id="KW-1185">Reference proteome</keyword>
<evidence type="ECO:0000256" key="9">
    <source>
        <dbReference type="ARBA" id="ARBA00022982"/>
    </source>
</evidence>
<comment type="similarity">
    <text evidence="4">Belongs to the complex I NDUFB7 subunit family.</text>
</comment>